<dbReference type="RefSeq" id="WP_322447376.1">
    <property type="nucleotide sequence ID" value="NZ_JAXOFX010000010.1"/>
</dbReference>
<evidence type="ECO:0000313" key="2">
    <source>
        <dbReference type="Proteomes" id="UP001290455"/>
    </source>
</evidence>
<proteinExistence type="predicted"/>
<dbReference type="EMBL" id="JAXOFX010000010">
    <property type="protein sequence ID" value="MDZ5473076.1"/>
    <property type="molecule type" value="Genomic_DNA"/>
</dbReference>
<gene>
    <name evidence="1" type="ORF">SM124_15260</name>
</gene>
<comment type="caution">
    <text evidence="1">The sequence shown here is derived from an EMBL/GenBank/DDBJ whole genome shotgun (WGS) entry which is preliminary data.</text>
</comment>
<dbReference type="SUPFAM" id="SSF54427">
    <property type="entry name" value="NTF2-like"/>
    <property type="match status" value="1"/>
</dbReference>
<name>A0ABU5J0Z7_9BACI</name>
<organism evidence="1 2">
    <name type="scientific">Robertmurraya mangrovi</name>
    <dbReference type="NCBI Taxonomy" id="3098077"/>
    <lineage>
        <taxon>Bacteria</taxon>
        <taxon>Bacillati</taxon>
        <taxon>Bacillota</taxon>
        <taxon>Bacilli</taxon>
        <taxon>Bacillales</taxon>
        <taxon>Bacillaceae</taxon>
        <taxon>Robertmurraya</taxon>
    </lineage>
</organism>
<dbReference type="Proteomes" id="UP001290455">
    <property type="component" value="Unassembled WGS sequence"/>
</dbReference>
<evidence type="ECO:0000313" key="1">
    <source>
        <dbReference type="EMBL" id="MDZ5473076.1"/>
    </source>
</evidence>
<reference evidence="1 2" key="1">
    <citation type="submission" date="2023-11" db="EMBL/GenBank/DDBJ databases">
        <title>Bacillus jintuensis, isolated from a mudflat on the Beibu Gulf coast.</title>
        <authorList>
            <person name="Li M."/>
        </authorList>
    </citation>
    <scope>NUCLEOTIDE SEQUENCE [LARGE SCALE GENOMIC DNA]</scope>
    <source>
        <strain evidence="1 2">31A1R</strain>
    </source>
</reference>
<protein>
    <submittedName>
        <fullName evidence="1">DUF4440 domain-containing protein</fullName>
    </submittedName>
</protein>
<keyword evidence="2" id="KW-1185">Reference proteome</keyword>
<sequence length="130" mass="15494">MLKEALKAVENYRKMVNGGDVNEVNAWISNDFIGYFGYYNDRDYEVYTGESYKQSNVETFSSYEGKSPYWDYHDLTHNMRSESEIIISSIVDFYLSNKKVATALAMEVFRKENEEWKLYRQHMERYADVK</sequence>
<dbReference type="Gene3D" id="3.10.450.50">
    <property type="match status" value="1"/>
</dbReference>
<accession>A0ABU5J0Z7</accession>
<dbReference type="InterPro" id="IPR032710">
    <property type="entry name" value="NTF2-like_dom_sf"/>
</dbReference>